<evidence type="ECO:0000313" key="2">
    <source>
        <dbReference type="EMBL" id="KAK9869266.1"/>
    </source>
</evidence>
<dbReference type="EMBL" id="JARQZJ010000001">
    <property type="protein sequence ID" value="KAK9869266.1"/>
    <property type="molecule type" value="Genomic_DNA"/>
</dbReference>
<sequence length="100" mass="11656">MIRTNKNTVVANWYIKPMSSSRYKHANSNHDFGTKMNIIKAIKNRALKLSQLIFHMENRIKLISIFVENGYNTRFLERMINDLEINELQETSSVPTIVGD</sequence>
<dbReference type="AlphaFoldDB" id="A0AAW1TNF7"/>
<reference evidence="2 3" key="1">
    <citation type="submission" date="2023-03" db="EMBL/GenBank/DDBJ databases">
        <title>Genome insight into feeding habits of ladybird beetles.</title>
        <authorList>
            <person name="Li H.-S."/>
            <person name="Huang Y.-H."/>
            <person name="Pang H."/>
        </authorList>
    </citation>
    <scope>NUCLEOTIDE SEQUENCE [LARGE SCALE GENOMIC DNA]</scope>
    <source>
        <strain evidence="2">SYSU_2023b</strain>
        <tissue evidence="2">Whole body</tissue>
    </source>
</reference>
<dbReference type="Pfam" id="PF26215">
    <property type="entry name" value="HTH_animal"/>
    <property type="match status" value="1"/>
</dbReference>
<dbReference type="Proteomes" id="UP001431783">
    <property type="component" value="Unassembled WGS sequence"/>
</dbReference>
<evidence type="ECO:0000259" key="1">
    <source>
        <dbReference type="Pfam" id="PF26215"/>
    </source>
</evidence>
<organism evidence="2 3">
    <name type="scientific">Henosepilachna vigintioctopunctata</name>
    <dbReference type="NCBI Taxonomy" id="420089"/>
    <lineage>
        <taxon>Eukaryota</taxon>
        <taxon>Metazoa</taxon>
        <taxon>Ecdysozoa</taxon>
        <taxon>Arthropoda</taxon>
        <taxon>Hexapoda</taxon>
        <taxon>Insecta</taxon>
        <taxon>Pterygota</taxon>
        <taxon>Neoptera</taxon>
        <taxon>Endopterygota</taxon>
        <taxon>Coleoptera</taxon>
        <taxon>Polyphaga</taxon>
        <taxon>Cucujiformia</taxon>
        <taxon>Coccinelloidea</taxon>
        <taxon>Coccinellidae</taxon>
        <taxon>Epilachninae</taxon>
        <taxon>Epilachnini</taxon>
        <taxon>Henosepilachna</taxon>
    </lineage>
</organism>
<feature type="domain" description="Helix-turn-helix" evidence="1">
    <location>
        <begin position="22"/>
        <end position="80"/>
    </location>
</feature>
<name>A0AAW1TNF7_9CUCU</name>
<evidence type="ECO:0000313" key="3">
    <source>
        <dbReference type="Proteomes" id="UP001431783"/>
    </source>
</evidence>
<protein>
    <recommendedName>
        <fullName evidence="1">Helix-turn-helix domain-containing protein</fullName>
    </recommendedName>
</protein>
<keyword evidence="3" id="KW-1185">Reference proteome</keyword>
<proteinExistence type="predicted"/>
<comment type="caution">
    <text evidence="2">The sequence shown here is derived from an EMBL/GenBank/DDBJ whole genome shotgun (WGS) entry which is preliminary data.</text>
</comment>
<accession>A0AAW1TNF7</accession>
<dbReference type="InterPro" id="IPR058912">
    <property type="entry name" value="HTH_animal"/>
</dbReference>
<gene>
    <name evidence="2" type="ORF">WA026_003019</name>
</gene>